<name>A0A8H4IL45_9PEZI</name>
<dbReference type="PANTHER" id="PTHR41677:SF1">
    <property type="entry name" value="FE2OG DIOXYGENASE DOMAIN-CONTAINING PROTEIN"/>
    <property type="match status" value="1"/>
</dbReference>
<dbReference type="OrthoDB" id="10256055at2759"/>
<gene>
    <name evidence="1" type="ORF">GTA08_BOTSDO10496</name>
</gene>
<evidence type="ECO:0008006" key="3">
    <source>
        <dbReference type="Google" id="ProtNLM"/>
    </source>
</evidence>
<comment type="caution">
    <text evidence="1">The sequence shown here is derived from an EMBL/GenBank/DDBJ whole genome shotgun (WGS) entry which is preliminary data.</text>
</comment>
<evidence type="ECO:0000313" key="1">
    <source>
        <dbReference type="EMBL" id="KAF4302239.1"/>
    </source>
</evidence>
<evidence type="ECO:0000313" key="2">
    <source>
        <dbReference type="Proteomes" id="UP000572817"/>
    </source>
</evidence>
<keyword evidence="2" id="KW-1185">Reference proteome</keyword>
<organism evidence="1 2">
    <name type="scientific">Botryosphaeria dothidea</name>
    <dbReference type="NCBI Taxonomy" id="55169"/>
    <lineage>
        <taxon>Eukaryota</taxon>
        <taxon>Fungi</taxon>
        <taxon>Dikarya</taxon>
        <taxon>Ascomycota</taxon>
        <taxon>Pezizomycotina</taxon>
        <taxon>Dothideomycetes</taxon>
        <taxon>Dothideomycetes incertae sedis</taxon>
        <taxon>Botryosphaeriales</taxon>
        <taxon>Botryosphaeriaceae</taxon>
        <taxon>Botryosphaeria</taxon>
    </lineage>
</organism>
<dbReference type="PANTHER" id="PTHR41677">
    <property type="entry name" value="YALI0B19030P"/>
    <property type="match status" value="1"/>
</dbReference>
<dbReference type="EMBL" id="WWBZ02000073">
    <property type="protein sequence ID" value="KAF4302239.1"/>
    <property type="molecule type" value="Genomic_DNA"/>
</dbReference>
<accession>A0A8H4IL45</accession>
<reference evidence="1" key="1">
    <citation type="submission" date="2020-04" db="EMBL/GenBank/DDBJ databases">
        <title>Genome Assembly and Annotation of Botryosphaeria dothidea sdau 11-99, a Latent Pathogen of Apple Fruit Ring Rot in China.</title>
        <authorList>
            <person name="Yu C."/>
            <person name="Diao Y."/>
            <person name="Lu Q."/>
            <person name="Zhao J."/>
            <person name="Cui S."/>
            <person name="Peng C."/>
            <person name="He B."/>
            <person name="Liu H."/>
        </authorList>
    </citation>
    <scope>NUCLEOTIDE SEQUENCE [LARGE SCALE GENOMIC DNA]</scope>
    <source>
        <strain evidence="1">Sdau11-99</strain>
    </source>
</reference>
<dbReference type="AlphaFoldDB" id="A0A8H4IL45"/>
<dbReference type="Proteomes" id="UP000572817">
    <property type="component" value="Unassembled WGS sequence"/>
</dbReference>
<sequence>MSTPAVAVPAPADICSPISTGGDTGDVSVSPAKFDAAKHVAYSSPSQILMMRDLALEPTQISPIASTVPFPLLSYDAVLQHRREIFSPEVLDNCLHYVRPGSIQIRGMAPRYAPFIHAFWNSAEVLKTISDIAGVDLVPAMDYEISHTNVQLGPGGVKGVRATPVEPPAATDDAIANFEKGQAKPRSDASEAKPVIEWHKDSHPFVCVVMLSDARNMQGGETELKCGDGQTMKVRAPQMGYAVILQGAYIEHTALPTWNMPERVTIVTSFRPRDPTLLDDTTNKHTRDESNLTELYYQWTTYRLDVLAQRARIAVEALREKYAENVRASDKEGKPGMCRRETVNIADVEKWVREQVNYLQVTLEEMRPIEE</sequence>
<proteinExistence type="predicted"/>
<protein>
    <recommendedName>
        <fullName evidence="3">Fe2OG dioxygenase domain-containing protein</fullName>
    </recommendedName>
</protein>